<dbReference type="GeneID" id="39853998"/>
<feature type="transmembrane region" description="Helical" evidence="9">
    <location>
        <begin position="12"/>
        <end position="31"/>
    </location>
</feature>
<evidence type="ECO:0000313" key="12">
    <source>
        <dbReference type="Proteomes" id="UP000296216"/>
    </source>
</evidence>
<dbReference type="PANTHER" id="PTHR32024:SF2">
    <property type="entry name" value="TRK SYSTEM POTASSIUM UPTAKE PROTEIN TRKG-RELATED"/>
    <property type="match status" value="1"/>
</dbReference>
<protein>
    <submittedName>
        <fullName evidence="11">Trk system potassium uptake protein TrkH</fullName>
    </submittedName>
    <submittedName>
        <fullName evidence="10">Trk-type transport system (Probable substrate potassium)</fullName>
    </submittedName>
</protein>
<dbReference type="GO" id="GO:0005886">
    <property type="term" value="C:plasma membrane"/>
    <property type="evidence" value="ECO:0007669"/>
    <property type="project" value="UniProtKB-SubCell"/>
</dbReference>
<evidence type="ECO:0000256" key="7">
    <source>
        <dbReference type="ARBA" id="ARBA00023065"/>
    </source>
</evidence>
<accession>A0A4D6GQA7</accession>
<dbReference type="InterPro" id="IPR003445">
    <property type="entry name" value="Cat_transpt"/>
</dbReference>
<dbReference type="GO" id="GO:0008324">
    <property type="term" value="F:monoatomic cation transmembrane transporter activity"/>
    <property type="evidence" value="ECO:0007669"/>
    <property type="project" value="InterPro"/>
</dbReference>
<keyword evidence="3" id="KW-0813">Transport</keyword>
<evidence type="ECO:0000256" key="9">
    <source>
        <dbReference type="SAM" id="Phobius"/>
    </source>
</evidence>
<evidence type="ECO:0000256" key="1">
    <source>
        <dbReference type="ARBA" id="ARBA00004651"/>
    </source>
</evidence>
<dbReference type="Pfam" id="PF02386">
    <property type="entry name" value="TrkH"/>
    <property type="match status" value="1"/>
</dbReference>
<feature type="transmembrane region" description="Helical" evidence="9">
    <location>
        <begin position="204"/>
        <end position="223"/>
    </location>
</feature>
<evidence type="ECO:0000313" key="13">
    <source>
        <dbReference type="Proteomes" id="UP000323075"/>
    </source>
</evidence>
<organism evidence="10 12">
    <name type="scientific">Halobacterium salinarum (strain ATCC 33171 / DSM 3754 / JCM 8978 / NBRC 102687 / NCIMB 764 / 91-R6)</name>
    <dbReference type="NCBI Taxonomy" id="2597657"/>
    <lineage>
        <taxon>Archaea</taxon>
        <taxon>Methanobacteriati</taxon>
        <taxon>Methanobacteriota</taxon>
        <taxon>Stenosarchaea group</taxon>
        <taxon>Halobacteria</taxon>
        <taxon>Halobacteriales</taxon>
        <taxon>Halobacteriaceae</taxon>
        <taxon>Halobacterium</taxon>
    </lineage>
</organism>
<dbReference type="RefSeq" id="WP_136360970.1">
    <property type="nucleotide sequence ID" value="NZ_VRYN01000001.1"/>
</dbReference>
<proteinExistence type="inferred from homology"/>
<evidence type="ECO:0000313" key="11">
    <source>
        <dbReference type="EMBL" id="TYO82365.1"/>
    </source>
</evidence>
<evidence type="ECO:0000256" key="5">
    <source>
        <dbReference type="ARBA" id="ARBA00022692"/>
    </source>
</evidence>
<dbReference type="Proteomes" id="UP000296216">
    <property type="component" value="Chromosome"/>
</dbReference>
<feature type="transmembrane region" description="Helical" evidence="9">
    <location>
        <begin position="154"/>
        <end position="171"/>
    </location>
</feature>
<dbReference type="EMBL" id="CP038631">
    <property type="protein sequence ID" value="QCC43870.1"/>
    <property type="molecule type" value="Genomic_DNA"/>
</dbReference>
<dbReference type="Proteomes" id="UP000323075">
    <property type="component" value="Unassembled WGS sequence"/>
</dbReference>
<name>A0A4D6GQA7_HALS9</name>
<evidence type="ECO:0000256" key="2">
    <source>
        <dbReference type="ARBA" id="ARBA00009137"/>
    </source>
</evidence>
<keyword evidence="6 9" id="KW-1133">Transmembrane helix</keyword>
<reference evidence="11 13" key="2">
    <citation type="submission" date="2019-07" db="EMBL/GenBank/DDBJ databases">
        <title>Genomic Encyclopedia of Archaeal and Bacterial Type Strains, Phase II (KMG-II): from individual species to whole genera.</title>
        <authorList>
            <person name="Goeker M."/>
        </authorList>
    </citation>
    <scope>NUCLEOTIDE SEQUENCE [LARGE SCALE GENOMIC DNA]</scope>
    <source>
        <strain evidence="11 13">DSM 3754</strain>
    </source>
</reference>
<keyword evidence="4" id="KW-1003">Cell membrane</keyword>
<keyword evidence="7" id="KW-0406">Ion transport</keyword>
<feature type="transmembrane region" description="Helical" evidence="9">
    <location>
        <begin position="486"/>
        <end position="508"/>
    </location>
</feature>
<feature type="transmembrane region" description="Helical" evidence="9">
    <location>
        <begin position="422"/>
        <end position="447"/>
    </location>
</feature>
<evidence type="ECO:0000256" key="4">
    <source>
        <dbReference type="ARBA" id="ARBA00022475"/>
    </source>
</evidence>
<feature type="transmembrane region" description="Helical" evidence="9">
    <location>
        <begin position="71"/>
        <end position="95"/>
    </location>
</feature>
<gene>
    <name evidence="10" type="primary">trkH3</name>
    <name evidence="11" type="ORF">APQ99_00893</name>
    <name evidence="10" type="ORF">HBSAL_00615</name>
</gene>
<keyword evidence="8 9" id="KW-0472">Membrane</keyword>
<dbReference type="AlphaFoldDB" id="A0A4D6GQA7"/>
<reference evidence="10" key="3">
    <citation type="journal article" name="MicrobiologyOpen">
        <title>Whole-genome comparison between the type strain of Halobacterium salinarum (DSM 3754(T)) and the laboratory strains R1 and NRC-1.</title>
        <authorList>
            <person name="Pfeiffer F."/>
            <person name="Losensky G."/>
            <person name="Marchfelder A."/>
            <person name="Habermann B."/>
            <person name="Dyall-Smith M."/>
        </authorList>
    </citation>
    <scope>NUCLEOTIDE SEQUENCE</scope>
    <source>
        <strain evidence="10">91-R6</strain>
    </source>
</reference>
<evidence type="ECO:0000313" key="10">
    <source>
        <dbReference type="EMBL" id="QCC43870.1"/>
    </source>
</evidence>
<feature type="transmembrane region" description="Helical" evidence="9">
    <location>
        <begin position="37"/>
        <end position="59"/>
    </location>
</feature>
<evidence type="ECO:0000256" key="6">
    <source>
        <dbReference type="ARBA" id="ARBA00022989"/>
    </source>
</evidence>
<keyword evidence="5 9" id="KW-0812">Transmembrane</keyword>
<dbReference type="EMBL" id="VRYN01000001">
    <property type="protein sequence ID" value="TYO82365.1"/>
    <property type="molecule type" value="Genomic_DNA"/>
</dbReference>
<feature type="transmembrane region" description="Helical" evidence="9">
    <location>
        <begin position="259"/>
        <end position="279"/>
    </location>
</feature>
<evidence type="ECO:0000256" key="8">
    <source>
        <dbReference type="ARBA" id="ARBA00023136"/>
    </source>
</evidence>
<comment type="subcellular location">
    <subcellularLocation>
        <location evidence="1">Cell membrane</location>
        <topology evidence="1">Multi-pass membrane protein</topology>
    </subcellularLocation>
</comment>
<dbReference type="GO" id="GO:0030001">
    <property type="term" value="P:metal ion transport"/>
    <property type="evidence" value="ECO:0007669"/>
    <property type="project" value="UniProtKB-ARBA"/>
</dbReference>
<feature type="transmembrane region" description="Helical" evidence="9">
    <location>
        <begin position="294"/>
        <end position="314"/>
    </location>
</feature>
<reference evidence="10 12" key="1">
    <citation type="journal article" date="2019" name="Microbiol. Resour. Announc.">
        <title>The Genome Sequence of the Halobacterium salinarum Type Strain Is Closely Related to That of Laboratory Strains NRC-1 and R1.</title>
        <authorList>
            <person name="Pfeiffer F."/>
            <person name="Marchfelder A."/>
            <person name="Habermann B."/>
            <person name="Dyall-Smith M.L."/>
        </authorList>
    </citation>
    <scope>NUCLEOTIDE SEQUENCE [LARGE SCALE GENOMIC DNA]</scope>
    <source>
        <strain evidence="10">91-R6</strain>
        <strain evidence="12">ATCC 33171 / DSM 3754 / JCM 8978 / NBRC 102687 / NCIMB 764 / 91-R6</strain>
    </source>
</reference>
<sequence>MHVAVDTVGRDVGRILQAVSLLSAASVAVVAVNGEFFAIPAFVVSAAVMGGIGTGLARLCRGARPPKKPDAMVTAATAWAVVGVLGALPFVLVAWTMRLQLLPGLTPPLNATTRVFLHPLNAVFETISGFTGTGLTMATTEGDLPRALHWWRSLTEWVGGVGVIVLTVAILRRGDGSSGSYTLYESEARSEKIHPSIITTVQEIWRLFVGLTLGAIALLLLAGMPPWDAINHGMTGIATGGFAVRAGSIGAYNSPAIEYATVPIMIAGSIAFPVHYLLFTGDLRNVYADLQTRWVVAWFAVGAAVLSALLFYTGQYDSLAASFRIGLFQFVSATSNTGFGTTTIGHGTERVWQTGPTLFACLGMLTGAAAGSTVSGIKLIRVITLIKGTAWQIRDVFRPASAIRSLRIGDRKLSEHQAQREYAEATLVFVLWLAFLAIGVAVLLAALSPQHPLEYVLFDVMSAQSNVGLDAGITSPGMPALAKGMLIINMWVGRLEIIPIAVLISAVLRHGDFYR</sequence>
<evidence type="ECO:0000256" key="3">
    <source>
        <dbReference type="ARBA" id="ARBA00022448"/>
    </source>
</evidence>
<dbReference type="PANTHER" id="PTHR32024">
    <property type="entry name" value="TRK SYSTEM POTASSIUM UPTAKE PROTEIN TRKG-RELATED"/>
    <property type="match status" value="1"/>
</dbReference>
<comment type="similarity">
    <text evidence="2">Belongs to the TrkH potassium transport family.</text>
</comment>